<dbReference type="PROSITE" id="PS51767">
    <property type="entry name" value="PEPTIDASE_A1"/>
    <property type="match status" value="1"/>
</dbReference>
<dbReference type="EMBL" id="KV906185">
    <property type="protein sequence ID" value="OON15204.1"/>
    <property type="molecule type" value="Genomic_DNA"/>
</dbReference>
<sequence>MTHLALLLWVLLTTSECSVIRIPLTGFKNVRRRLMEVGTPVEQLNFTSISFVGNGSIPEMLNNYLDAQYYGEIGIGTPPQSFQVVFDTGSSNLWVPSTHCSIFNIACWLHHKYDSARSSTYYPNGTEFSIRYGSGSVSGILSTDYVSVGTVIVKNQTFGEAMKEPGIAFVAAKFDGILGMGFKSISVDGVPTLFDNMISQGLVPEPVFSFYLDRNASDPVGGELLLGGTDPKYYKGEILWAPLTHEAYWQFKVDSMSVGGMKLCENGCQAIADTGTSLIAGPSEEVGKLNDALGAIKLPGGTYYINCDRVSTLPLVQFNINGKLMELEPSDYILRMTSFGKTLCISGFMGIDIPAGPLWILGDVFIGKYYTIFDVGNARVGFATASRPPAVPMVRLQPAYRIPVEQLRQSPKSSLVFSGLLGVGQ</sequence>
<keyword evidence="7" id="KW-0325">Glycoprotein</keyword>
<dbReference type="InterPro" id="IPR001969">
    <property type="entry name" value="Aspartic_peptidase_AS"/>
</dbReference>
<reference evidence="13 14" key="1">
    <citation type="submission" date="2015-03" db="EMBL/GenBank/DDBJ databases">
        <title>Draft genome of the nematode, Opisthorchis viverrini.</title>
        <authorList>
            <person name="Mitreva M."/>
        </authorList>
    </citation>
    <scope>NUCLEOTIDE SEQUENCE [LARGE SCALE GENOMIC DNA]</scope>
    <source>
        <strain evidence="13">Khon Kaen</strain>
    </source>
</reference>
<keyword evidence="3 11" id="KW-0732">Signal</keyword>
<name>A0A1S8WL96_OPIVI</name>
<evidence type="ECO:0000256" key="7">
    <source>
        <dbReference type="ARBA" id="ARBA00023180"/>
    </source>
</evidence>
<proteinExistence type="inferred from homology"/>
<dbReference type="InterPro" id="IPR021109">
    <property type="entry name" value="Peptidase_aspartic_dom_sf"/>
</dbReference>
<dbReference type="Proteomes" id="UP000243686">
    <property type="component" value="Unassembled WGS sequence"/>
</dbReference>
<dbReference type="SUPFAM" id="SSF50630">
    <property type="entry name" value="Acid proteases"/>
    <property type="match status" value="1"/>
</dbReference>
<comment type="similarity">
    <text evidence="1 10">Belongs to the peptidase A1 family.</text>
</comment>
<gene>
    <name evidence="13" type="ORF">X801_08994</name>
</gene>
<evidence type="ECO:0000256" key="11">
    <source>
        <dbReference type="SAM" id="SignalP"/>
    </source>
</evidence>
<dbReference type="InterPro" id="IPR033121">
    <property type="entry name" value="PEPTIDASE_A1"/>
</dbReference>
<keyword evidence="6 9" id="KW-1015">Disulfide bond</keyword>
<evidence type="ECO:0000256" key="1">
    <source>
        <dbReference type="ARBA" id="ARBA00007447"/>
    </source>
</evidence>
<dbReference type="PANTHER" id="PTHR47966">
    <property type="entry name" value="BETA-SITE APP-CLEAVING ENZYME, ISOFORM A-RELATED"/>
    <property type="match status" value="1"/>
</dbReference>
<dbReference type="GO" id="GO:0005764">
    <property type="term" value="C:lysosome"/>
    <property type="evidence" value="ECO:0007669"/>
    <property type="project" value="TreeGrafter"/>
</dbReference>
<feature type="active site" evidence="8">
    <location>
        <position position="87"/>
    </location>
</feature>
<evidence type="ECO:0000313" key="13">
    <source>
        <dbReference type="EMBL" id="OON15204.1"/>
    </source>
</evidence>
<evidence type="ECO:0000256" key="8">
    <source>
        <dbReference type="PIRSR" id="PIRSR601461-1"/>
    </source>
</evidence>
<evidence type="ECO:0000256" key="10">
    <source>
        <dbReference type="RuleBase" id="RU000454"/>
    </source>
</evidence>
<evidence type="ECO:0000256" key="2">
    <source>
        <dbReference type="ARBA" id="ARBA00022670"/>
    </source>
</evidence>
<dbReference type="Gene3D" id="2.40.70.10">
    <property type="entry name" value="Acid Proteases"/>
    <property type="match status" value="2"/>
</dbReference>
<keyword evidence="5 10" id="KW-0378">Hydrolase</keyword>
<keyword evidence="14" id="KW-1185">Reference proteome</keyword>
<dbReference type="Gene3D" id="2.60.40.1960">
    <property type="match status" value="1"/>
</dbReference>
<dbReference type="InterPro" id="IPR001461">
    <property type="entry name" value="Aspartic_peptidase_A1"/>
</dbReference>
<dbReference type="PANTHER" id="PTHR47966:SF51">
    <property type="entry name" value="BETA-SITE APP-CLEAVING ENZYME, ISOFORM A-RELATED"/>
    <property type="match status" value="1"/>
</dbReference>
<feature type="disulfide bond" evidence="9">
    <location>
        <begin position="100"/>
        <end position="107"/>
    </location>
</feature>
<accession>A0A1S8WL96</accession>
<feature type="chain" id="PRO_5013091618" evidence="11">
    <location>
        <begin position="18"/>
        <end position="425"/>
    </location>
</feature>
<feature type="signal peptide" evidence="11">
    <location>
        <begin position="1"/>
        <end position="17"/>
    </location>
</feature>
<feature type="disulfide bond" evidence="9">
    <location>
        <begin position="307"/>
        <end position="344"/>
    </location>
</feature>
<dbReference type="PRINTS" id="PR00792">
    <property type="entry name" value="PEPSIN"/>
</dbReference>
<dbReference type="PROSITE" id="PS00141">
    <property type="entry name" value="ASP_PROTEASE"/>
    <property type="match status" value="2"/>
</dbReference>
<evidence type="ECO:0000256" key="6">
    <source>
        <dbReference type="ARBA" id="ARBA00023157"/>
    </source>
</evidence>
<keyword evidence="2 10" id="KW-0645">Protease</keyword>
<evidence type="ECO:0000259" key="12">
    <source>
        <dbReference type="PROSITE" id="PS51767"/>
    </source>
</evidence>
<keyword evidence="4 10" id="KW-0064">Aspartyl protease</keyword>
<feature type="disulfide bond" evidence="9">
    <location>
        <begin position="264"/>
        <end position="268"/>
    </location>
</feature>
<feature type="domain" description="Peptidase A1" evidence="12">
    <location>
        <begin position="69"/>
        <end position="383"/>
    </location>
</feature>
<dbReference type="FunFam" id="2.40.70.10:FF:000009">
    <property type="entry name" value="Aspartic proteinase A1"/>
    <property type="match status" value="1"/>
</dbReference>
<evidence type="ECO:0000256" key="4">
    <source>
        <dbReference type="ARBA" id="ARBA00022750"/>
    </source>
</evidence>
<dbReference type="FunFam" id="2.40.70.10:FF:000044">
    <property type="entry name" value="Lysosomal aspartic protease"/>
    <property type="match status" value="1"/>
</dbReference>
<protein>
    <submittedName>
        <fullName evidence="13">Eukaryotic aspartyl protease</fullName>
    </submittedName>
</protein>
<evidence type="ECO:0000256" key="5">
    <source>
        <dbReference type="ARBA" id="ARBA00022801"/>
    </source>
</evidence>
<dbReference type="GO" id="GO:0006508">
    <property type="term" value="P:proteolysis"/>
    <property type="evidence" value="ECO:0007669"/>
    <property type="project" value="UniProtKB-KW"/>
</dbReference>
<evidence type="ECO:0000256" key="3">
    <source>
        <dbReference type="ARBA" id="ARBA00022729"/>
    </source>
</evidence>
<dbReference type="GO" id="GO:0004190">
    <property type="term" value="F:aspartic-type endopeptidase activity"/>
    <property type="evidence" value="ECO:0007669"/>
    <property type="project" value="UniProtKB-KW"/>
</dbReference>
<evidence type="ECO:0000256" key="9">
    <source>
        <dbReference type="PIRSR" id="PIRSR601461-2"/>
    </source>
</evidence>
<organism evidence="13 14">
    <name type="scientific">Opisthorchis viverrini</name>
    <name type="common">Southeast Asian liver fluke</name>
    <dbReference type="NCBI Taxonomy" id="6198"/>
    <lineage>
        <taxon>Eukaryota</taxon>
        <taxon>Metazoa</taxon>
        <taxon>Spiralia</taxon>
        <taxon>Lophotrochozoa</taxon>
        <taxon>Platyhelminthes</taxon>
        <taxon>Trematoda</taxon>
        <taxon>Digenea</taxon>
        <taxon>Opisthorchiida</taxon>
        <taxon>Opisthorchiata</taxon>
        <taxon>Opisthorchiidae</taxon>
        <taxon>Opisthorchis</taxon>
    </lineage>
</organism>
<evidence type="ECO:0000313" key="14">
    <source>
        <dbReference type="Proteomes" id="UP000243686"/>
    </source>
</evidence>
<dbReference type="Pfam" id="PF00026">
    <property type="entry name" value="Asp"/>
    <property type="match status" value="1"/>
</dbReference>
<dbReference type="AlphaFoldDB" id="A0A1S8WL96"/>
<feature type="active site" evidence="8">
    <location>
        <position position="273"/>
    </location>
</feature>